<dbReference type="VEuPathDB" id="FungiDB:PV08_10161"/>
<evidence type="ECO:0000313" key="2">
    <source>
        <dbReference type="EMBL" id="KIW10862.1"/>
    </source>
</evidence>
<feature type="compositionally biased region" description="Basic and acidic residues" evidence="1">
    <location>
        <begin position="175"/>
        <end position="187"/>
    </location>
</feature>
<dbReference type="Proteomes" id="UP000053328">
    <property type="component" value="Unassembled WGS sequence"/>
</dbReference>
<dbReference type="GeneID" id="27337244"/>
<dbReference type="AlphaFoldDB" id="A0A0D1ZCW3"/>
<dbReference type="RefSeq" id="XP_016231078.1">
    <property type="nucleotide sequence ID" value="XM_016384476.1"/>
</dbReference>
<organism evidence="2 3">
    <name type="scientific">Exophiala spinifera</name>
    <dbReference type="NCBI Taxonomy" id="91928"/>
    <lineage>
        <taxon>Eukaryota</taxon>
        <taxon>Fungi</taxon>
        <taxon>Dikarya</taxon>
        <taxon>Ascomycota</taxon>
        <taxon>Pezizomycotina</taxon>
        <taxon>Eurotiomycetes</taxon>
        <taxon>Chaetothyriomycetidae</taxon>
        <taxon>Chaetothyriales</taxon>
        <taxon>Herpotrichiellaceae</taxon>
        <taxon>Exophiala</taxon>
    </lineage>
</organism>
<dbReference type="HOGENOM" id="CLU_855385_0_0_1"/>
<dbReference type="OrthoDB" id="10592775at2759"/>
<protein>
    <submittedName>
        <fullName evidence="2">Uncharacterized protein</fullName>
    </submittedName>
</protein>
<evidence type="ECO:0000313" key="3">
    <source>
        <dbReference type="Proteomes" id="UP000053328"/>
    </source>
</evidence>
<sequence>MAQGARSEWMPETSQRRLRDEDPEKYFTWCLSYPYFLYGDGVEVEIVLFAPGMSQWIKVENAVWTTIQETKEKHNLNRNPYMLSESSSGPERDVFEEACKVVQDHPDFPRPRPQARENEKHFYHSKLPKILISHVNHKVMSMYADLQFGKKRKRTGEDPEHDKKDTMSAHKVKKPKDDQQLTPDNHHCPQPSVDQKHQQDPSLAIELKPAPVPELRLLVASSLSCVLRVKFSLVFGQPPDDIPLSEMTMDKIIMMLKSTGDDESPQLVFVYRDGDNTKVANDMMLQSAFCAWRSEQNSLIFSLYIDNRLGESLTRPALPHPDKRI</sequence>
<gene>
    <name evidence="2" type="ORF">PV08_10161</name>
</gene>
<keyword evidence="3" id="KW-1185">Reference proteome</keyword>
<evidence type="ECO:0000256" key="1">
    <source>
        <dbReference type="SAM" id="MobiDB-lite"/>
    </source>
</evidence>
<feature type="compositionally biased region" description="Basic and acidic residues" evidence="1">
    <location>
        <begin position="155"/>
        <end position="168"/>
    </location>
</feature>
<dbReference type="EMBL" id="KN847499">
    <property type="protein sequence ID" value="KIW10862.1"/>
    <property type="molecule type" value="Genomic_DNA"/>
</dbReference>
<accession>A0A0D1ZCW3</accession>
<name>A0A0D1ZCW3_9EURO</name>
<feature type="region of interest" description="Disordered" evidence="1">
    <location>
        <begin position="150"/>
        <end position="200"/>
    </location>
</feature>
<proteinExistence type="predicted"/>
<reference evidence="2 3" key="1">
    <citation type="submission" date="2015-01" db="EMBL/GenBank/DDBJ databases">
        <title>The Genome Sequence of Exophiala spinifera CBS89968.</title>
        <authorList>
            <consortium name="The Broad Institute Genomics Platform"/>
            <person name="Cuomo C."/>
            <person name="de Hoog S."/>
            <person name="Gorbushina A."/>
            <person name="Stielow B."/>
            <person name="Teixiera M."/>
            <person name="Abouelleil A."/>
            <person name="Chapman S.B."/>
            <person name="Priest M."/>
            <person name="Young S.K."/>
            <person name="Wortman J."/>
            <person name="Nusbaum C."/>
            <person name="Birren B."/>
        </authorList>
    </citation>
    <scope>NUCLEOTIDE SEQUENCE [LARGE SCALE GENOMIC DNA]</scope>
    <source>
        <strain evidence="2 3">CBS 89968</strain>
    </source>
</reference>